<dbReference type="Pfam" id="PF07331">
    <property type="entry name" value="TctB"/>
    <property type="match status" value="1"/>
</dbReference>
<keyword evidence="1" id="KW-0472">Membrane</keyword>
<organism evidence="3">
    <name type="scientific">marine sediment metagenome</name>
    <dbReference type="NCBI Taxonomy" id="412755"/>
    <lineage>
        <taxon>unclassified sequences</taxon>
        <taxon>metagenomes</taxon>
        <taxon>ecological metagenomes</taxon>
    </lineage>
</organism>
<evidence type="ECO:0000259" key="2">
    <source>
        <dbReference type="Pfam" id="PF07331"/>
    </source>
</evidence>
<evidence type="ECO:0000256" key="1">
    <source>
        <dbReference type="SAM" id="Phobius"/>
    </source>
</evidence>
<keyword evidence="1" id="KW-0812">Transmembrane</keyword>
<name>X1JER5_9ZZZZ</name>
<dbReference type="InterPro" id="IPR009936">
    <property type="entry name" value="DUF1468"/>
</dbReference>
<accession>X1JER5</accession>
<evidence type="ECO:0000313" key="3">
    <source>
        <dbReference type="EMBL" id="GAH79990.1"/>
    </source>
</evidence>
<feature type="transmembrane region" description="Helical" evidence="1">
    <location>
        <begin position="51"/>
        <end position="69"/>
    </location>
</feature>
<proteinExistence type="predicted"/>
<feature type="domain" description="DUF1468" evidence="2">
    <location>
        <begin position="15"/>
        <end position="170"/>
    </location>
</feature>
<feature type="transmembrane region" description="Helical" evidence="1">
    <location>
        <begin position="90"/>
        <end position="107"/>
    </location>
</feature>
<feature type="transmembrane region" description="Helical" evidence="1">
    <location>
        <begin position="12"/>
        <end position="31"/>
    </location>
</feature>
<feature type="transmembrane region" description="Helical" evidence="1">
    <location>
        <begin position="142"/>
        <end position="165"/>
    </location>
</feature>
<dbReference type="EMBL" id="BARU01041989">
    <property type="protein sequence ID" value="GAH79990.1"/>
    <property type="molecule type" value="Genomic_DNA"/>
</dbReference>
<feature type="transmembrane region" description="Helical" evidence="1">
    <location>
        <begin position="113"/>
        <end position="130"/>
    </location>
</feature>
<dbReference type="AlphaFoldDB" id="X1JER5"/>
<reference evidence="3" key="1">
    <citation type="journal article" date="2014" name="Front. Microbiol.">
        <title>High frequency of phylogenetically diverse reductive dehalogenase-homologous genes in deep subseafloor sedimentary metagenomes.</title>
        <authorList>
            <person name="Kawai M."/>
            <person name="Futagami T."/>
            <person name="Toyoda A."/>
            <person name="Takaki Y."/>
            <person name="Nishi S."/>
            <person name="Hori S."/>
            <person name="Arai W."/>
            <person name="Tsubouchi T."/>
            <person name="Morono Y."/>
            <person name="Uchiyama I."/>
            <person name="Ito T."/>
            <person name="Fujiyama A."/>
            <person name="Inagaki F."/>
            <person name="Takami H."/>
        </authorList>
    </citation>
    <scope>NUCLEOTIDE SEQUENCE</scope>
    <source>
        <strain evidence="3">Expedition CK06-06</strain>
    </source>
</reference>
<gene>
    <name evidence="3" type="ORF">S03H2_64607</name>
</gene>
<protein>
    <recommendedName>
        <fullName evidence="2">DUF1468 domain-containing protein</fullName>
    </recommendedName>
</protein>
<sequence>MKDEDMNKADFFTSIFLFLFGLVVLILSIKMPTFRELGANPYSAPGIVPGIMGVILSFMGVILFIRSVIRKGYKIKLSYQSIKIFFKNDAIKRLLIALFLSVFYVILLGNINYFLLTGMYIFIFVFAFEFKTKKNIFSQWKTLLFAFLEAVLIAASISYVFRYLFLVRLP</sequence>
<comment type="caution">
    <text evidence="3">The sequence shown here is derived from an EMBL/GenBank/DDBJ whole genome shotgun (WGS) entry which is preliminary data.</text>
</comment>
<keyword evidence="1" id="KW-1133">Transmembrane helix</keyword>